<dbReference type="AlphaFoldDB" id="A0A0U3IXI6"/>
<dbReference type="InterPro" id="IPR008687">
    <property type="entry name" value="MobC"/>
</dbReference>
<gene>
    <name evidence="2" type="ORF">AOY08_100019</name>
</gene>
<keyword evidence="2" id="KW-0614">Plasmid</keyword>
<protein>
    <submittedName>
        <fullName evidence="2">Bacterial mobilization protein (MobC)</fullName>
    </submittedName>
</protein>
<name>A0A0U3IXI6_PRORE</name>
<dbReference type="RefSeq" id="WP_112307959.1">
    <property type="nucleotide sequence ID" value="NZ_CP012903.1"/>
</dbReference>
<feature type="domain" description="Bacterial mobilisation" evidence="1">
    <location>
        <begin position="70"/>
        <end position="87"/>
    </location>
</feature>
<geneLocation type="plasmid" evidence="2">
    <name>pNDM15-1091</name>
</geneLocation>
<reference evidence="2" key="1">
    <citation type="submission" date="2015-10" db="EMBL/GenBank/DDBJ databases">
        <title>Colistin resistant Pseudomonas aeruginosa ST 654 with blaNDM-1 arrives in North America.</title>
        <authorList>
            <person name="Mataseje L.F."/>
            <person name="Peirano G."/>
            <person name="Church D.L."/>
            <person name="Conly J."/>
            <person name="Mulvey M.R."/>
            <person name="Pitout J.D."/>
        </authorList>
    </citation>
    <scope>NUCLEOTIDE SEQUENCE</scope>
    <source>
        <strain evidence="2">N15-01091</strain>
        <plasmid evidence="2">pNDM15-1091</plasmid>
    </source>
</reference>
<proteinExistence type="predicted"/>
<organism evidence="2">
    <name type="scientific">Providencia rettgeri</name>
    <dbReference type="NCBI Taxonomy" id="587"/>
    <lineage>
        <taxon>Bacteria</taxon>
        <taxon>Pseudomonadati</taxon>
        <taxon>Pseudomonadota</taxon>
        <taxon>Gammaproteobacteria</taxon>
        <taxon>Enterobacterales</taxon>
        <taxon>Morganellaceae</taxon>
        <taxon>Providencia</taxon>
    </lineage>
</organism>
<accession>A0A0U3IXI6</accession>
<evidence type="ECO:0000259" key="1">
    <source>
        <dbReference type="Pfam" id="PF05713"/>
    </source>
</evidence>
<evidence type="ECO:0000313" key="2">
    <source>
        <dbReference type="EMBL" id="ALV81739.1"/>
    </source>
</evidence>
<sequence>MEVKKFYKDRYQRKNSVRLCFNDLEFSIVEQIAKDKRKSKATALREFILDKEIKIKKDIQLTDQSGVYYELHKIGVNINQIAKKMNTDLEQFLSGNGEEFAYLIEEIFEYIEYIKNRIN</sequence>
<dbReference type="EMBL" id="CP012903">
    <property type="protein sequence ID" value="ALV81739.1"/>
    <property type="molecule type" value="Genomic_DNA"/>
</dbReference>
<dbReference type="Pfam" id="PF05713">
    <property type="entry name" value="MobC"/>
    <property type="match status" value="1"/>
</dbReference>